<evidence type="ECO:0000256" key="7">
    <source>
        <dbReference type="ARBA" id="ARBA00022840"/>
    </source>
</evidence>
<dbReference type="InterPro" id="IPR004662">
    <property type="entry name" value="AcgluKinase_fam"/>
</dbReference>
<keyword evidence="2 9" id="KW-0055">Arginine biosynthesis</keyword>
<feature type="binding site" evidence="9">
    <location>
        <position position="86"/>
    </location>
    <ligand>
        <name>substrate</name>
    </ligand>
</feature>
<name>A0AAU8PN46_DESK7</name>
<evidence type="ECO:0000256" key="6">
    <source>
        <dbReference type="ARBA" id="ARBA00022777"/>
    </source>
</evidence>
<evidence type="ECO:0000256" key="1">
    <source>
        <dbReference type="ARBA" id="ARBA00004828"/>
    </source>
</evidence>
<comment type="pathway">
    <text evidence="1 9">Amino-acid biosynthesis; L-arginine biosynthesis; N(2)-acetyl-L-ornithine from L-glutamate: step 2/4.</text>
</comment>
<comment type="catalytic activity">
    <reaction evidence="8 9">
        <text>N-acetyl-L-glutamate + ATP = N-acetyl-L-glutamyl 5-phosphate + ADP</text>
        <dbReference type="Rhea" id="RHEA:14629"/>
        <dbReference type="ChEBI" id="CHEBI:30616"/>
        <dbReference type="ChEBI" id="CHEBI:44337"/>
        <dbReference type="ChEBI" id="CHEBI:57936"/>
        <dbReference type="ChEBI" id="CHEBI:456216"/>
        <dbReference type="EC" id="2.7.2.8"/>
    </reaction>
</comment>
<dbReference type="PANTHER" id="PTHR23342:SF0">
    <property type="entry name" value="N-ACETYLGLUTAMATE SYNTHASE, MITOCHONDRIAL"/>
    <property type="match status" value="1"/>
</dbReference>
<dbReference type="EC" id="2.7.2.8" evidence="9"/>
<evidence type="ECO:0000256" key="9">
    <source>
        <dbReference type="HAMAP-Rule" id="MF_00082"/>
    </source>
</evidence>
<keyword evidence="7 9" id="KW-0067">ATP-binding</keyword>
<dbReference type="InterPro" id="IPR036393">
    <property type="entry name" value="AceGlu_kinase-like_sf"/>
</dbReference>
<sequence length="295" mass="31393">MLSAQEKAAILVEALPYIRKFYGKTVVIKYGGHAMVDCGLKKTVLTDVVLMKYVGMHPVIVHGGGPEITAMLQKLGIESRFVGGLRVTDEETMEIVEMVLAGKLNKEIVSLINRIGGKAVGLSGKDACLLQAVKKPGKVYQPDGTVEMVDIGCVGQVKKVNPAIVHTLINEGYIPVVAPVAVGPEGESYNVNADTAAGELAVALGADKLIILTDVEGILEDREDKDSLLSIIRADDVPDLIARGIIDGGMIPKVECCTRALYGGVNTTHILDGRVPHSILLEVFTDKGIGTMVVR</sequence>
<dbReference type="KEGG" id="dku:Desku_0347"/>
<dbReference type="AlphaFoldDB" id="A0AAU8PN46"/>
<dbReference type="HAMAP" id="MF_00082">
    <property type="entry name" value="ArgB"/>
    <property type="match status" value="1"/>
</dbReference>
<evidence type="ECO:0000256" key="2">
    <source>
        <dbReference type="ARBA" id="ARBA00022571"/>
    </source>
</evidence>
<evidence type="ECO:0000256" key="8">
    <source>
        <dbReference type="ARBA" id="ARBA00048141"/>
    </source>
</evidence>
<evidence type="ECO:0000256" key="4">
    <source>
        <dbReference type="ARBA" id="ARBA00022679"/>
    </source>
</evidence>
<gene>
    <name evidence="9" type="primary">argB</name>
    <name evidence="11" type="ordered locus">Desku_0347</name>
</gene>
<dbReference type="Proteomes" id="UP000009229">
    <property type="component" value="Chromosome"/>
</dbReference>
<reference evidence="12" key="1">
    <citation type="submission" date="2011-05" db="EMBL/GenBank/DDBJ databases">
        <title>Complete sequence of Desulfotomaculum kuznetsovii DSM 6115.</title>
        <authorList>
            <person name="Lucas S."/>
            <person name="Han J."/>
            <person name="Lapidus A."/>
            <person name="Cheng J.-F."/>
            <person name="Goodwin L."/>
            <person name="Pitluck S."/>
            <person name="Peters L."/>
            <person name="Mikhailova N."/>
            <person name="Lu M."/>
            <person name="Saunders E."/>
            <person name="Han C."/>
            <person name="Tapia R."/>
            <person name="Land M."/>
            <person name="Hauser L."/>
            <person name="Kyrpides N."/>
            <person name="Ivanova N."/>
            <person name="Pagani I."/>
            <person name="Nazina T."/>
            <person name="Ivanova A."/>
            <person name="Parshina S."/>
            <person name="Kuever J."/>
            <person name="Muyzer G."/>
            <person name="Plugge C."/>
            <person name="Stams A."/>
            <person name="Woyke T."/>
        </authorList>
    </citation>
    <scope>NUCLEOTIDE SEQUENCE [LARGE SCALE GENOMIC DNA]</scope>
    <source>
        <strain evidence="12">DSM 6115 / VKM B-1805 / 17</strain>
    </source>
</reference>
<dbReference type="SUPFAM" id="SSF53633">
    <property type="entry name" value="Carbamate kinase-like"/>
    <property type="match status" value="1"/>
</dbReference>
<feature type="binding site" evidence="9">
    <location>
        <begin position="64"/>
        <end position="65"/>
    </location>
    <ligand>
        <name>substrate</name>
    </ligand>
</feature>
<dbReference type="InterPro" id="IPR001048">
    <property type="entry name" value="Asp/Glu/Uridylate_kinase"/>
</dbReference>
<comment type="subcellular location">
    <subcellularLocation>
        <location evidence="9">Cytoplasm</location>
    </subcellularLocation>
</comment>
<dbReference type="PANTHER" id="PTHR23342">
    <property type="entry name" value="N-ACETYLGLUTAMATE SYNTHASE"/>
    <property type="match status" value="1"/>
</dbReference>
<dbReference type="InterPro" id="IPR041727">
    <property type="entry name" value="NAGK-C"/>
</dbReference>
<evidence type="ECO:0000313" key="12">
    <source>
        <dbReference type="Proteomes" id="UP000009229"/>
    </source>
</evidence>
<evidence type="ECO:0000256" key="5">
    <source>
        <dbReference type="ARBA" id="ARBA00022741"/>
    </source>
</evidence>
<feature type="domain" description="Aspartate/glutamate/uridylate kinase" evidence="10">
    <location>
        <begin position="24"/>
        <end position="272"/>
    </location>
</feature>
<feature type="site" description="Transition state stabilizer" evidence="9">
    <location>
        <position position="253"/>
    </location>
</feature>
<evidence type="ECO:0000259" key="10">
    <source>
        <dbReference type="Pfam" id="PF00696"/>
    </source>
</evidence>
<dbReference type="InterPro" id="IPR037528">
    <property type="entry name" value="ArgB"/>
</dbReference>
<organism evidence="11 12">
    <name type="scientific">Desulfofundulus kuznetsovii (strain DSM 6115 / VKM B-1805 / 17)</name>
    <name type="common">Desulfotomaculum kuznetsovii</name>
    <dbReference type="NCBI Taxonomy" id="760568"/>
    <lineage>
        <taxon>Bacteria</taxon>
        <taxon>Bacillati</taxon>
        <taxon>Bacillota</taxon>
        <taxon>Clostridia</taxon>
        <taxon>Eubacteriales</taxon>
        <taxon>Peptococcaceae</taxon>
        <taxon>Desulfofundulus</taxon>
    </lineage>
</organism>
<keyword evidence="9" id="KW-0963">Cytoplasm</keyword>
<keyword evidence="4 9" id="KW-0808">Transferase</keyword>
<dbReference type="FunFam" id="3.40.1160.10:FF:000004">
    <property type="entry name" value="Acetylglutamate kinase"/>
    <property type="match status" value="1"/>
</dbReference>
<dbReference type="Pfam" id="PF00696">
    <property type="entry name" value="AA_kinase"/>
    <property type="match status" value="1"/>
</dbReference>
<comment type="function">
    <text evidence="9">Catalyzes the ATP-dependent phosphorylation of N-acetyl-L-glutamate.</text>
</comment>
<dbReference type="GO" id="GO:0005737">
    <property type="term" value="C:cytoplasm"/>
    <property type="evidence" value="ECO:0007669"/>
    <property type="project" value="UniProtKB-SubCell"/>
</dbReference>
<keyword evidence="12" id="KW-1185">Reference proteome</keyword>
<dbReference type="EMBL" id="CP002770">
    <property type="protein sequence ID" value="AEG13975.1"/>
    <property type="molecule type" value="Genomic_DNA"/>
</dbReference>
<dbReference type="GO" id="GO:0042450">
    <property type="term" value="P:L-arginine biosynthetic process via ornithine"/>
    <property type="evidence" value="ECO:0007669"/>
    <property type="project" value="UniProtKB-UniRule"/>
</dbReference>
<dbReference type="InterPro" id="IPR001057">
    <property type="entry name" value="Glu/AcGlu_kinase"/>
</dbReference>
<dbReference type="PIRSF" id="PIRSF000728">
    <property type="entry name" value="NAGK"/>
    <property type="match status" value="1"/>
</dbReference>
<comment type="similarity">
    <text evidence="9">Belongs to the acetylglutamate kinase family. ArgB subfamily.</text>
</comment>
<feature type="site" description="Transition state stabilizer" evidence="9">
    <location>
        <position position="29"/>
    </location>
</feature>
<dbReference type="GO" id="GO:0005524">
    <property type="term" value="F:ATP binding"/>
    <property type="evidence" value="ECO:0007669"/>
    <property type="project" value="UniProtKB-UniRule"/>
</dbReference>
<feature type="binding site" evidence="9">
    <location>
        <position position="190"/>
    </location>
    <ligand>
        <name>substrate</name>
    </ligand>
</feature>
<dbReference type="GO" id="GO:0003991">
    <property type="term" value="F:acetylglutamate kinase activity"/>
    <property type="evidence" value="ECO:0007669"/>
    <property type="project" value="UniProtKB-UniRule"/>
</dbReference>
<keyword evidence="5 9" id="KW-0547">Nucleotide-binding</keyword>
<dbReference type="NCBIfam" id="TIGR00761">
    <property type="entry name" value="argB"/>
    <property type="match status" value="1"/>
</dbReference>
<dbReference type="PRINTS" id="PR00474">
    <property type="entry name" value="GLU5KINASE"/>
</dbReference>
<evidence type="ECO:0000256" key="3">
    <source>
        <dbReference type="ARBA" id="ARBA00022605"/>
    </source>
</evidence>
<dbReference type="RefSeq" id="WP_013821490.1">
    <property type="nucleotide sequence ID" value="NC_015573.1"/>
</dbReference>
<keyword evidence="6 9" id="KW-0418">Kinase</keyword>
<proteinExistence type="inferred from homology"/>
<dbReference type="Gene3D" id="3.40.1160.10">
    <property type="entry name" value="Acetylglutamate kinase-like"/>
    <property type="match status" value="1"/>
</dbReference>
<protein>
    <recommendedName>
        <fullName evidence="9">Acetylglutamate kinase</fullName>
        <ecNumber evidence="9">2.7.2.8</ecNumber>
    </recommendedName>
    <alternativeName>
        <fullName evidence="9">N-acetyl-L-glutamate 5-phosphotransferase</fullName>
    </alternativeName>
    <alternativeName>
        <fullName evidence="9">NAG kinase</fullName>
        <shortName evidence="9">NAGK</shortName>
    </alternativeName>
</protein>
<accession>A0AAU8PN46</accession>
<keyword evidence="3 9" id="KW-0028">Amino-acid biosynthesis</keyword>
<dbReference type="CDD" id="cd04250">
    <property type="entry name" value="AAK_NAGK-C"/>
    <property type="match status" value="1"/>
</dbReference>
<evidence type="ECO:0000313" key="11">
    <source>
        <dbReference type="EMBL" id="AEG13975.1"/>
    </source>
</evidence>